<dbReference type="OrthoDB" id="6500128at2759"/>
<dbReference type="EMBL" id="KV936527">
    <property type="protein sequence ID" value="PIO29933.1"/>
    <property type="molecule type" value="Genomic_DNA"/>
</dbReference>
<gene>
    <name evidence="1" type="ORF">AB205_0181410</name>
</gene>
<accession>A0A2G9RRV5</accession>
<keyword evidence="2" id="KW-1185">Reference proteome</keyword>
<protein>
    <submittedName>
        <fullName evidence="1">Uncharacterized protein</fullName>
    </submittedName>
</protein>
<sequence>MNLDPFEKHTDEEIWSALELAHLKNFISGLPDKLNHECAEGGENL</sequence>
<name>A0A2G9RRV5_AQUCT</name>
<feature type="non-terminal residue" evidence="1">
    <location>
        <position position="45"/>
    </location>
</feature>
<evidence type="ECO:0000313" key="1">
    <source>
        <dbReference type="EMBL" id="PIO29933.1"/>
    </source>
</evidence>
<dbReference type="Proteomes" id="UP000228934">
    <property type="component" value="Unassembled WGS sequence"/>
</dbReference>
<evidence type="ECO:0000313" key="2">
    <source>
        <dbReference type="Proteomes" id="UP000228934"/>
    </source>
</evidence>
<dbReference type="InterPro" id="IPR027417">
    <property type="entry name" value="P-loop_NTPase"/>
</dbReference>
<organism evidence="1 2">
    <name type="scientific">Aquarana catesbeiana</name>
    <name type="common">American bullfrog</name>
    <name type="synonym">Rana catesbeiana</name>
    <dbReference type="NCBI Taxonomy" id="8400"/>
    <lineage>
        <taxon>Eukaryota</taxon>
        <taxon>Metazoa</taxon>
        <taxon>Chordata</taxon>
        <taxon>Craniata</taxon>
        <taxon>Vertebrata</taxon>
        <taxon>Euteleostomi</taxon>
        <taxon>Amphibia</taxon>
        <taxon>Batrachia</taxon>
        <taxon>Anura</taxon>
        <taxon>Neobatrachia</taxon>
        <taxon>Ranoidea</taxon>
        <taxon>Ranidae</taxon>
        <taxon>Aquarana</taxon>
    </lineage>
</organism>
<proteinExistence type="predicted"/>
<dbReference type="Gene3D" id="3.40.50.300">
    <property type="entry name" value="P-loop containing nucleotide triphosphate hydrolases"/>
    <property type="match status" value="1"/>
</dbReference>
<reference evidence="2" key="1">
    <citation type="journal article" date="2017" name="Nat. Commun.">
        <title>The North American bullfrog draft genome provides insight into hormonal regulation of long noncoding RNA.</title>
        <authorList>
            <person name="Hammond S.A."/>
            <person name="Warren R.L."/>
            <person name="Vandervalk B.P."/>
            <person name="Kucuk E."/>
            <person name="Khan H."/>
            <person name="Gibb E.A."/>
            <person name="Pandoh P."/>
            <person name="Kirk H."/>
            <person name="Zhao Y."/>
            <person name="Jones M."/>
            <person name="Mungall A.J."/>
            <person name="Coope R."/>
            <person name="Pleasance S."/>
            <person name="Moore R.A."/>
            <person name="Holt R.A."/>
            <person name="Round J.M."/>
            <person name="Ohora S."/>
            <person name="Walle B.V."/>
            <person name="Veldhoen N."/>
            <person name="Helbing C.C."/>
            <person name="Birol I."/>
        </authorList>
    </citation>
    <scope>NUCLEOTIDE SEQUENCE [LARGE SCALE GENOMIC DNA]</scope>
</reference>
<dbReference type="AlphaFoldDB" id="A0A2G9RRV5"/>